<dbReference type="Gene3D" id="3.40.50.2300">
    <property type="match status" value="1"/>
</dbReference>
<keyword evidence="1" id="KW-0805">Transcription regulation</keyword>
<reference evidence="5" key="1">
    <citation type="submission" date="2024-05" db="EMBL/GenBank/DDBJ databases">
        <title>Whole genome shotgun sequence of Streptomyces hydrogenans NBRC 13475.</title>
        <authorList>
            <person name="Komaki H."/>
            <person name="Tamura T."/>
        </authorList>
    </citation>
    <scope>NUCLEOTIDE SEQUENCE</scope>
    <source>
        <strain evidence="5">NBRC 13475</strain>
    </source>
</reference>
<keyword evidence="6" id="KW-1185">Reference proteome</keyword>
<dbReference type="Proteomes" id="UP001052739">
    <property type="component" value="Unassembled WGS sequence"/>
</dbReference>
<evidence type="ECO:0000259" key="4">
    <source>
        <dbReference type="Pfam" id="PF13377"/>
    </source>
</evidence>
<accession>A0ABQ3PMF8</accession>
<gene>
    <name evidence="5" type="ORF">Shyd_75700</name>
</gene>
<evidence type="ECO:0000256" key="1">
    <source>
        <dbReference type="ARBA" id="ARBA00023015"/>
    </source>
</evidence>
<evidence type="ECO:0000256" key="3">
    <source>
        <dbReference type="ARBA" id="ARBA00023163"/>
    </source>
</evidence>
<name>A0ABQ3PMF8_9ACTN</name>
<feature type="domain" description="Transcriptional regulator LacI/GalR-like sensor" evidence="4">
    <location>
        <begin position="4"/>
        <end position="129"/>
    </location>
</feature>
<sequence length="130" mass="13648">MATVAGKAGVPVQRVDCALTTDSLAPTVALWRDPRSRPDAVYAYNDEFGLVLLQALADAGLRVPEDIAVIGTDNHPLGAALRPALTTTYLDPVEGAAAVASTIECLLRGEELPPSLAEIARPRIITRCSA</sequence>
<keyword evidence="3" id="KW-0804">Transcription</keyword>
<evidence type="ECO:0000313" key="5">
    <source>
        <dbReference type="EMBL" id="GHI26199.1"/>
    </source>
</evidence>
<keyword evidence="2" id="KW-0238">DNA-binding</keyword>
<evidence type="ECO:0000313" key="6">
    <source>
        <dbReference type="Proteomes" id="UP001052739"/>
    </source>
</evidence>
<protein>
    <recommendedName>
        <fullName evidence="4">Transcriptional regulator LacI/GalR-like sensor domain-containing protein</fullName>
    </recommendedName>
</protein>
<dbReference type="InterPro" id="IPR046335">
    <property type="entry name" value="LacI/GalR-like_sensor"/>
</dbReference>
<comment type="caution">
    <text evidence="5">The sequence shown here is derived from an EMBL/GenBank/DDBJ whole genome shotgun (WGS) entry which is preliminary data.</text>
</comment>
<dbReference type="EMBL" id="BNDW01000102">
    <property type="protein sequence ID" value="GHI26199.1"/>
    <property type="molecule type" value="Genomic_DNA"/>
</dbReference>
<dbReference type="PANTHER" id="PTHR30146">
    <property type="entry name" value="LACI-RELATED TRANSCRIPTIONAL REPRESSOR"/>
    <property type="match status" value="1"/>
</dbReference>
<dbReference type="InterPro" id="IPR028082">
    <property type="entry name" value="Peripla_BP_I"/>
</dbReference>
<evidence type="ECO:0000256" key="2">
    <source>
        <dbReference type="ARBA" id="ARBA00023125"/>
    </source>
</evidence>
<dbReference type="PANTHER" id="PTHR30146:SF153">
    <property type="entry name" value="LACTOSE OPERON REPRESSOR"/>
    <property type="match status" value="1"/>
</dbReference>
<organism evidence="5 6">
    <name type="scientific">Streptomyces hydrogenans</name>
    <dbReference type="NCBI Taxonomy" id="1873719"/>
    <lineage>
        <taxon>Bacteria</taxon>
        <taxon>Bacillati</taxon>
        <taxon>Actinomycetota</taxon>
        <taxon>Actinomycetes</taxon>
        <taxon>Kitasatosporales</taxon>
        <taxon>Streptomycetaceae</taxon>
        <taxon>Streptomyces</taxon>
    </lineage>
</organism>
<proteinExistence type="predicted"/>
<dbReference type="Pfam" id="PF13377">
    <property type="entry name" value="Peripla_BP_3"/>
    <property type="match status" value="1"/>
</dbReference>
<dbReference type="SUPFAM" id="SSF53822">
    <property type="entry name" value="Periplasmic binding protein-like I"/>
    <property type="match status" value="1"/>
</dbReference>